<dbReference type="Proteomes" id="UP001500620">
    <property type="component" value="Unassembled WGS sequence"/>
</dbReference>
<keyword evidence="2" id="KW-1185">Reference proteome</keyword>
<evidence type="ECO:0000313" key="2">
    <source>
        <dbReference type="Proteomes" id="UP001500620"/>
    </source>
</evidence>
<organism evidence="1 2">
    <name type="scientific">Dactylosporangium darangshiense</name>
    <dbReference type="NCBI Taxonomy" id="579108"/>
    <lineage>
        <taxon>Bacteria</taxon>
        <taxon>Bacillati</taxon>
        <taxon>Actinomycetota</taxon>
        <taxon>Actinomycetes</taxon>
        <taxon>Micromonosporales</taxon>
        <taxon>Micromonosporaceae</taxon>
        <taxon>Dactylosporangium</taxon>
    </lineage>
</organism>
<dbReference type="RefSeq" id="WP_345130632.1">
    <property type="nucleotide sequence ID" value="NZ_BAABAT010000016.1"/>
</dbReference>
<gene>
    <name evidence="1" type="ORF">GCM10022255_054930</name>
</gene>
<reference evidence="2" key="1">
    <citation type="journal article" date="2019" name="Int. J. Syst. Evol. Microbiol.">
        <title>The Global Catalogue of Microorganisms (GCM) 10K type strain sequencing project: providing services to taxonomists for standard genome sequencing and annotation.</title>
        <authorList>
            <consortium name="The Broad Institute Genomics Platform"/>
            <consortium name="The Broad Institute Genome Sequencing Center for Infectious Disease"/>
            <person name="Wu L."/>
            <person name="Ma J."/>
        </authorList>
    </citation>
    <scope>NUCLEOTIDE SEQUENCE [LARGE SCALE GENOMIC DNA]</scope>
    <source>
        <strain evidence="2">JCM 17441</strain>
    </source>
</reference>
<accession>A0ABP8DDU8</accession>
<sequence>MRVDLPNFWTLTWRDVDPAGRPAFDPAGVADLVRSLPPAAEVPPVGTDWRLVGLWFDRMTAALVERLGDWVVGWPYTVAMEEYQNRGLIPIWRTEHATVMTPAETLTRLADAVVAWHELLVELATDARGRFAAAAPAATGGTGEPPAWRAVQGHGRIAIHTGHPAIRRSHPADLSWADVDPTGRAFDPATVPAVVSGLVAASELPSRDADWRLRDLWLERVTAGLADRFGPWAVGWRWSVGEGDLDGGPVGSWCCYRHSVTTPEATVATIAAALVEWHGWLGDLAERFARFLPLPAGDLDGWERAVAHLVTAVGDRTQYESGWYGCCTTVLGWFLDAAGIEAARRVELLEYAVAGRFDSWVEPPRAVVESVAEDLALRVAGDRA</sequence>
<evidence type="ECO:0000313" key="1">
    <source>
        <dbReference type="EMBL" id="GAA4253576.1"/>
    </source>
</evidence>
<comment type="caution">
    <text evidence="1">The sequence shown here is derived from an EMBL/GenBank/DDBJ whole genome shotgun (WGS) entry which is preliminary data.</text>
</comment>
<name>A0ABP8DDU8_9ACTN</name>
<proteinExistence type="predicted"/>
<protein>
    <submittedName>
        <fullName evidence="1">Uncharacterized protein</fullName>
    </submittedName>
</protein>
<dbReference type="EMBL" id="BAABAT010000016">
    <property type="protein sequence ID" value="GAA4253576.1"/>
    <property type="molecule type" value="Genomic_DNA"/>
</dbReference>